<feature type="compositionally biased region" description="Basic residues" evidence="2">
    <location>
        <begin position="109"/>
        <end position="122"/>
    </location>
</feature>
<feature type="region of interest" description="Disordered" evidence="2">
    <location>
        <begin position="77"/>
        <end position="126"/>
    </location>
</feature>
<evidence type="ECO:0000313" key="4">
    <source>
        <dbReference type="Proteomes" id="UP000243217"/>
    </source>
</evidence>
<accession>A0A1V9ZG29</accession>
<sequence length="426" mass="50673">SNSRASMRTLDKEKIRQRALYLNMKEKLRMSICVRIQKQCRKTPAQAQILAQQVLESVQTNGLSSNLSDSELEQLVRQLSRPGQEPPKEKTPQKEMTPKKDATPPASGKKSRKSLLHDKKHTGVPPPIESVYVTESQLQQASVGFVLPPRKSPQKHKQDDIWNTLIQVKVKQRSSWNEELNAQVQDKLRRKSVKNHEDQKYYEETMQKLEQMNQEERTKELDRIVRAKEQNKIQEEQRQYKMAKKQLELETRRQAELHMAEAVTQQKAHEEAKEIARKEAEKIKMERVLKENEALLEKKRQIKQEDRELELKLADDYIKMEEKKDAMRQHGLDELSKKIQAKMKFFDDTSKAEIDMKNKQEEIRILRYQQDYDQKQAQLDEKKREDAIKRNHDQQEYLKQQMKLKKERERQEKEYIDTDEFLSMVL</sequence>
<evidence type="ECO:0000313" key="3">
    <source>
        <dbReference type="EMBL" id="OQR96907.1"/>
    </source>
</evidence>
<protein>
    <submittedName>
        <fullName evidence="3">Trichohyalin</fullName>
    </submittedName>
</protein>
<name>A0A1V9ZG29_9STRA</name>
<reference evidence="3 4" key="1">
    <citation type="journal article" date="2014" name="Genome Biol. Evol.">
        <title>The secreted proteins of Achlya hypogyna and Thraustotheca clavata identify the ancestral oomycete secretome and reveal gene acquisitions by horizontal gene transfer.</title>
        <authorList>
            <person name="Misner I."/>
            <person name="Blouin N."/>
            <person name="Leonard G."/>
            <person name="Richards T.A."/>
            <person name="Lane C.E."/>
        </authorList>
    </citation>
    <scope>NUCLEOTIDE SEQUENCE [LARGE SCALE GENOMIC DNA]</scope>
    <source>
        <strain evidence="3 4">ATCC 34112</strain>
    </source>
</reference>
<feature type="coiled-coil region" evidence="1">
    <location>
        <begin position="202"/>
        <end position="312"/>
    </location>
</feature>
<feature type="non-terminal residue" evidence="3">
    <location>
        <position position="1"/>
    </location>
</feature>
<feature type="compositionally biased region" description="Basic and acidic residues" evidence="2">
    <location>
        <begin position="86"/>
        <end position="102"/>
    </location>
</feature>
<comment type="caution">
    <text evidence="3">The sequence shown here is derived from an EMBL/GenBank/DDBJ whole genome shotgun (WGS) entry which is preliminary data.</text>
</comment>
<feature type="region of interest" description="Disordered" evidence="2">
    <location>
        <begin position="376"/>
        <end position="395"/>
    </location>
</feature>
<dbReference type="STRING" id="74557.A0A1V9ZG29"/>
<evidence type="ECO:0000256" key="2">
    <source>
        <dbReference type="SAM" id="MobiDB-lite"/>
    </source>
</evidence>
<keyword evidence="1" id="KW-0175">Coiled coil</keyword>
<gene>
    <name evidence="3" type="ORF">THRCLA_07129</name>
</gene>
<dbReference type="EMBL" id="JNBS01001938">
    <property type="protein sequence ID" value="OQR96907.1"/>
    <property type="molecule type" value="Genomic_DNA"/>
</dbReference>
<dbReference type="OrthoDB" id="74362at2759"/>
<proteinExistence type="predicted"/>
<keyword evidence="4" id="KW-1185">Reference proteome</keyword>
<organism evidence="3 4">
    <name type="scientific">Thraustotheca clavata</name>
    <dbReference type="NCBI Taxonomy" id="74557"/>
    <lineage>
        <taxon>Eukaryota</taxon>
        <taxon>Sar</taxon>
        <taxon>Stramenopiles</taxon>
        <taxon>Oomycota</taxon>
        <taxon>Saprolegniomycetes</taxon>
        <taxon>Saprolegniales</taxon>
        <taxon>Achlyaceae</taxon>
        <taxon>Thraustotheca</taxon>
    </lineage>
</organism>
<evidence type="ECO:0000256" key="1">
    <source>
        <dbReference type="SAM" id="Coils"/>
    </source>
</evidence>
<dbReference type="Proteomes" id="UP000243217">
    <property type="component" value="Unassembled WGS sequence"/>
</dbReference>
<dbReference type="AlphaFoldDB" id="A0A1V9ZG29"/>